<evidence type="ECO:0000313" key="2">
    <source>
        <dbReference type="EMBL" id="GIN97720.1"/>
    </source>
</evidence>
<keyword evidence="1" id="KW-1133">Transmembrane helix</keyword>
<evidence type="ECO:0000313" key="4">
    <source>
        <dbReference type="Proteomes" id="UP000287296"/>
    </source>
</evidence>
<accession>A0A429XCR5</accession>
<feature type="transmembrane region" description="Helical" evidence="1">
    <location>
        <begin position="165"/>
        <end position="190"/>
    </location>
</feature>
<name>A0A429XCR5_SIMTE</name>
<evidence type="ECO:0008006" key="6">
    <source>
        <dbReference type="Google" id="ProtNLM"/>
    </source>
</evidence>
<organism evidence="3 4">
    <name type="scientific">Siminovitchia terrae</name>
    <name type="common">Bacillus terrae</name>
    <dbReference type="NCBI Taxonomy" id="1914933"/>
    <lineage>
        <taxon>Bacteria</taxon>
        <taxon>Bacillati</taxon>
        <taxon>Bacillota</taxon>
        <taxon>Bacilli</taxon>
        <taxon>Bacillales</taxon>
        <taxon>Bacillaceae</taxon>
        <taxon>Siminovitchia</taxon>
    </lineage>
</organism>
<dbReference type="Proteomes" id="UP000680670">
    <property type="component" value="Unassembled WGS sequence"/>
</dbReference>
<evidence type="ECO:0000256" key="1">
    <source>
        <dbReference type="SAM" id="Phobius"/>
    </source>
</evidence>
<dbReference type="Proteomes" id="UP000287296">
    <property type="component" value="Unassembled WGS sequence"/>
</dbReference>
<reference evidence="3 4" key="1">
    <citation type="submission" date="2018-12" db="EMBL/GenBank/DDBJ databases">
        <authorList>
            <person name="Sun L."/>
            <person name="Chen Z."/>
        </authorList>
    </citation>
    <scope>NUCLEOTIDE SEQUENCE [LARGE SCALE GENOMIC DNA]</scope>
    <source>
        <strain evidence="3 4">LMG 29736</strain>
    </source>
</reference>
<dbReference type="OrthoDB" id="2375893at2"/>
<proteinExistence type="predicted"/>
<dbReference type="RefSeq" id="WP_120114735.1">
    <property type="nucleotide sequence ID" value="NZ_BORJ01000010.1"/>
</dbReference>
<keyword evidence="5" id="KW-1185">Reference proteome</keyword>
<keyword evidence="1" id="KW-0812">Transmembrane</keyword>
<feature type="transmembrane region" description="Helical" evidence="1">
    <location>
        <begin position="85"/>
        <end position="110"/>
    </location>
</feature>
<comment type="caution">
    <text evidence="3">The sequence shown here is derived from an EMBL/GenBank/DDBJ whole genome shotgun (WGS) entry which is preliminary data.</text>
</comment>
<dbReference type="EMBL" id="QYTW02000002">
    <property type="protein sequence ID" value="RST61081.1"/>
    <property type="molecule type" value="Genomic_DNA"/>
</dbReference>
<protein>
    <recommendedName>
        <fullName evidence="6">Glycerophosphoryl diester phosphodiesterase membrane domain-containing protein</fullName>
    </recommendedName>
</protein>
<feature type="transmembrane region" description="Helical" evidence="1">
    <location>
        <begin position="253"/>
        <end position="276"/>
    </location>
</feature>
<feature type="transmembrane region" description="Helical" evidence="1">
    <location>
        <begin position="29"/>
        <end position="47"/>
    </location>
</feature>
<dbReference type="PANTHER" id="PTHR33133">
    <property type="entry name" value="OS08G0107100 PROTEIN-RELATED"/>
    <property type="match status" value="1"/>
</dbReference>
<keyword evidence="1" id="KW-0472">Membrane</keyword>
<evidence type="ECO:0000313" key="5">
    <source>
        <dbReference type="Proteomes" id="UP000680670"/>
    </source>
</evidence>
<reference evidence="2 5" key="2">
    <citation type="submission" date="2021-03" db="EMBL/GenBank/DDBJ databases">
        <title>Antimicrobial resistance genes in bacteria isolated from Japanese honey, and their potential for conferring macrolide and lincosamide resistance in the American foulbrood pathogen Paenibacillus larvae.</title>
        <authorList>
            <person name="Okamoto M."/>
            <person name="Kumagai M."/>
            <person name="Kanamori H."/>
            <person name="Takamatsu D."/>
        </authorList>
    </citation>
    <scope>NUCLEOTIDE SEQUENCE [LARGE SCALE GENOMIC DNA]</scope>
    <source>
        <strain evidence="2 5">J6TS1</strain>
    </source>
</reference>
<sequence>MDERFSRPKGFGQILDHTFSLSKRHFKDLFLIFLIFMGPIYLLQAIIELASGVSFFREVGVGETWYEQILTSFDDTEDVNLGADLGIALVGLISIFVAPVATAAVMFAVDHMRKGEEYTVGSVIKQAFSRYWPMLGSTILFGVIAFCLFVVPVIIITIAGVVGAIVLPVVGIILAILLFVGFFIGIGLLLTRWSFYFGSVVFEEETPGLSRSWKLTKGRTWVLFGLFIIFSLIVTMISTILEMTFGLVLGNSVLLSLIINAVSIFTTMIFSVGYAVMYFDLKIRHDADDLKEMIGEYHTPQI</sequence>
<gene>
    <name evidence="3" type="ORF">D5F11_003250</name>
    <name evidence="2" type="ORF">J6TS1_35900</name>
</gene>
<feature type="transmembrane region" description="Helical" evidence="1">
    <location>
        <begin position="221"/>
        <end position="241"/>
    </location>
</feature>
<feature type="transmembrane region" description="Helical" evidence="1">
    <location>
        <begin position="131"/>
        <end position="159"/>
    </location>
</feature>
<evidence type="ECO:0000313" key="3">
    <source>
        <dbReference type="EMBL" id="RST61081.1"/>
    </source>
</evidence>
<dbReference type="EMBL" id="BORJ01000010">
    <property type="protein sequence ID" value="GIN97720.1"/>
    <property type="molecule type" value="Genomic_DNA"/>
</dbReference>
<dbReference type="AlphaFoldDB" id="A0A429XCR5"/>
<dbReference type="PANTHER" id="PTHR33133:SF1">
    <property type="entry name" value="EXPRESSED PROTEIN-RELATED"/>
    <property type="match status" value="1"/>
</dbReference>